<dbReference type="Gene3D" id="3.40.50.720">
    <property type="entry name" value="NAD(P)-binding Rossmann-like Domain"/>
    <property type="match status" value="2"/>
</dbReference>
<evidence type="ECO:0000256" key="1">
    <source>
        <dbReference type="ARBA" id="ARBA00006484"/>
    </source>
</evidence>
<dbReference type="InterPro" id="IPR051468">
    <property type="entry name" value="Fungal_SecMetab_SDRs"/>
</dbReference>
<accession>A0ABR1I9G7</accession>
<dbReference type="SUPFAM" id="SSF51735">
    <property type="entry name" value="NAD(P)-binding Rossmann-fold domains"/>
    <property type="match status" value="1"/>
</dbReference>
<dbReference type="PANTHER" id="PTHR43544:SF7">
    <property type="entry name" value="NADB-LER2"/>
    <property type="match status" value="1"/>
</dbReference>
<dbReference type="EMBL" id="JAZAVK010000029">
    <property type="protein sequence ID" value="KAK7429452.1"/>
    <property type="molecule type" value="Genomic_DNA"/>
</dbReference>
<evidence type="ECO:0000313" key="5">
    <source>
        <dbReference type="Proteomes" id="UP001498421"/>
    </source>
</evidence>
<comment type="caution">
    <text evidence="4">The sequence shown here is derived from an EMBL/GenBank/DDBJ whole genome shotgun (WGS) entry which is preliminary data.</text>
</comment>
<evidence type="ECO:0000256" key="2">
    <source>
        <dbReference type="ARBA" id="ARBA00022857"/>
    </source>
</evidence>
<name>A0ABR1I9G7_9HYPO</name>
<gene>
    <name evidence="4" type="ORF">QQZ08_004044</name>
</gene>
<proteinExistence type="inferred from homology"/>
<dbReference type="PANTHER" id="PTHR43544">
    <property type="entry name" value="SHORT-CHAIN DEHYDROGENASE/REDUCTASE"/>
    <property type="match status" value="1"/>
</dbReference>
<dbReference type="Proteomes" id="UP001498421">
    <property type="component" value="Unassembled WGS sequence"/>
</dbReference>
<dbReference type="InterPro" id="IPR036291">
    <property type="entry name" value="NAD(P)-bd_dom_sf"/>
</dbReference>
<protein>
    <submittedName>
        <fullName evidence="4">Uncharacterized protein</fullName>
    </submittedName>
</protein>
<sequence>MLMHSMLALGTLSLLHRPFPSLNEEINPSPNLTTILITAALVEAFLLYFCKSHPRQSLLLSCNLSNDSSKTLADLPKAENSRLILVKLDIAIESGPDTAVETLRKEHGIESLDVVVVNAGISKEAKLVKESSVATVQLLKASKSGRPTFVAITSLFRTIGDLEYFKSWPPILGPYGASKAALNWFMRRIHFEEGWLINFVLSPGLVQTHMAQETFTGNGVDASQFDVIMVEQSATDLAERITTATKENGGTFRDHDGKPLPW</sequence>
<keyword evidence="5" id="KW-1185">Reference proteome</keyword>
<keyword evidence="3" id="KW-0560">Oxidoreductase</keyword>
<comment type="similarity">
    <text evidence="1">Belongs to the short-chain dehydrogenases/reductases (SDR) family.</text>
</comment>
<organism evidence="4 5">
    <name type="scientific">Neonectria magnoliae</name>
    <dbReference type="NCBI Taxonomy" id="2732573"/>
    <lineage>
        <taxon>Eukaryota</taxon>
        <taxon>Fungi</taxon>
        <taxon>Dikarya</taxon>
        <taxon>Ascomycota</taxon>
        <taxon>Pezizomycotina</taxon>
        <taxon>Sordariomycetes</taxon>
        <taxon>Hypocreomycetidae</taxon>
        <taxon>Hypocreales</taxon>
        <taxon>Nectriaceae</taxon>
        <taxon>Neonectria</taxon>
    </lineage>
</organism>
<reference evidence="4 5" key="1">
    <citation type="journal article" date="2025" name="Microbiol. Resour. Announc.">
        <title>Draft genome sequences for Neonectria magnoliae and Neonectria punicea, canker pathogens of Liriodendron tulipifera and Acer saccharum in West Virginia.</title>
        <authorList>
            <person name="Petronek H.M."/>
            <person name="Kasson M.T."/>
            <person name="Metheny A.M."/>
            <person name="Stauder C.M."/>
            <person name="Lovett B."/>
            <person name="Lynch S.C."/>
            <person name="Garnas J.R."/>
            <person name="Kasson L.R."/>
            <person name="Stajich J.E."/>
        </authorList>
    </citation>
    <scope>NUCLEOTIDE SEQUENCE [LARGE SCALE GENOMIC DNA]</scope>
    <source>
        <strain evidence="4 5">NRRL 64651</strain>
    </source>
</reference>
<evidence type="ECO:0000313" key="4">
    <source>
        <dbReference type="EMBL" id="KAK7429452.1"/>
    </source>
</evidence>
<evidence type="ECO:0000256" key="3">
    <source>
        <dbReference type="ARBA" id="ARBA00023002"/>
    </source>
</evidence>
<keyword evidence="2" id="KW-0521">NADP</keyword>